<feature type="transmembrane region" description="Helical" evidence="1">
    <location>
        <begin position="20"/>
        <end position="41"/>
    </location>
</feature>
<organism evidence="2 3">
    <name type="scientific">Streptomyces triticagri</name>
    <dbReference type="NCBI Taxonomy" id="2293568"/>
    <lineage>
        <taxon>Bacteria</taxon>
        <taxon>Bacillati</taxon>
        <taxon>Actinomycetota</taxon>
        <taxon>Actinomycetes</taxon>
        <taxon>Kitasatosporales</taxon>
        <taxon>Streptomycetaceae</taxon>
        <taxon>Streptomyces</taxon>
    </lineage>
</organism>
<dbReference type="AlphaFoldDB" id="A0A372MDD5"/>
<feature type="non-terminal residue" evidence="2">
    <location>
        <position position="172"/>
    </location>
</feature>
<protein>
    <submittedName>
        <fullName evidence="2">ABC transporter permease</fullName>
    </submittedName>
</protein>
<sequence>MRFVPNGLARAAVRFKPASFVGTFVALLMASLIVSACGILLETGLRASVPAERYAHAPVVAAADQYEYVVTGSGEDREEEAVPLPDTARVDAGLVDRAARAPGARAAVADFSFPVRGGDGALTGHGWGSHAFTGTALASGSAPRGGEVVLDADTARTAKAGVGDTIVLETAA</sequence>
<name>A0A372MDD5_9ACTN</name>
<keyword evidence="1" id="KW-1133">Transmembrane helix</keyword>
<dbReference type="EMBL" id="QUAK01000007">
    <property type="protein sequence ID" value="RFU88600.1"/>
    <property type="molecule type" value="Genomic_DNA"/>
</dbReference>
<keyword evidence="1" id="KW-0812">Transmembrane</keyword>
<evidence type="ECO:0000313" key="3">
    <source>
        <dbReference type="Proteomes" id="UP000263094"/>
    </source>
</evidence>
<keyword evidence="3" id="KW-1185">Reference proteome</keyword>
<proteinExistence type="predicted"/>
<dbReference type="Proteomes" id="UP000263094">
    <property type="component" value="Unassembled WGS sequence"/>
</dbReference>
<keyword evidence="1" id="KW-0472">Membrane</keyword>
<evidence type="ECO:0000313" key="2">
    <source>
        <dbReference type="EMBL" id="RFU88600.1"/>
    </source>
</evidence>
<reference evidence="2 3" key="1">
    <citation type="submission" date="2018-08" db="EMBL/GenBank/DDBJ databases">
        <title>Isolation, diversity and antifungal activity of Actinobacteria from wheat.</title>
        <authorList>
            <person name="Han C."/>
        </authorList>
    </citation>
    <scope>NUCLEOTIDE SEQUENCE [LARGE SCALE GENOMIC DNA]</scope>
    <source>
        <strain evidence="2 3">NEAU-YY421</strain>
    </source>
</reference>
<accession>A0A372MDD5</accession>
<evidence type="ECO:0000256" key="1">
    <source>
        <dbReference type="SAM" id="Phobius"/>
    </source>
</evidence>
<gene>
    <name evidence="2" type="ORF">DY218_00815</name>
</gene>
<comment type="caution">
    <text evidence="2">The sequence shown here is derived from an EMBL/GenBank/DDBJ whole genome shotgun (WGS) entry which is preliminary data.</text>
</comment>